<sequence length="235" mass="25529">MIRRLFRLELGSLVSLMVMAALLFGFFQIADEVGEGETHRFDSAILLALRTPGDHADPIGPWWLEAMMRDITSLGGTAVLTLVTVIAVLYLAIDRKWHAAILLAVSVGGGTLLSSLLKLGYQRPRPDLVARLAEVHTLSFPSGHAMLSAVTYLTIGALLARTAERKRLKSYILGVVIFLTLLVGASRVYLGVHWPTDVLAGWCVGAAWALLCWRVALALQRRGTVETASADRGVD</sequence>
<feature type="transmembrane region" description="Helical" evidence="1">
    <location>
        <begin position="12"/>
        <end position="30"/>
    </location>
</feature>
<evidence type="ECO:0000256" key="1">
    <source>
        <dbReference type="SAM" id="Phobius"/>
    </source>
</evidence>
<dbReference type="PANTHER" id="PTHR14969:SF13">
    <property type="entry name" value="AT30094P"/>
    <property type="match status" value="1"/>
</dbReference>
<dbReference type="InterPro" id="IPR000326">
    <property type="entry name" value="PAP2/HPO"/>
</dbReference>
<name>A0ABT1LBQ6_9HYPH</name>
<keyword evidence="1" id="KW-0812">Transmembrane</keyword>
<organism evidence="3 4">
    <name type="scientific">Alsobacter ponti</name>
    <dbReference type="NCBI Taxonomy" id="2962936"/>
    <lineage>
        <taxon>Bacteria</taxon>
        <taxon>Pseudomonadati</taxon>
        <taxon>Pseudomonadota</taxon>
        <taxon>Alphaproteobacteria</taxon>
        <taxon>Hyphomicrobiales</taxon>
        <taxon>Alsobacteraceae</taxon>
        <taxon>Alsobacter</taxon>
    </lineage>
</organism>
<feature type="transmembrane region" description="Helical" evidence="1">
    <location>
        <begin position="71"/>
        <end position="93"/>
    </location>
</feature>
<accession>A0ABT1LBQ6</accession>
<proteinExistence type="predicted"/>
<reference evidence="3 4" key="1">
    <citation type="submission" date="2022-07" db="EMBL/GenBank/DDBJ databases">
        <authorList>
            <person name="Li W.-J."/>
            <person name="Deng Q.-Q."/>
        </authorList>
    </citation>
    <scope>NUCLEOTIDE SEQUENCE [LARGE SCALE GENOMIC DNA]</scope>
    <source>
        <strain evidence="3 4">SYSU M60028</strain>
    </source>
</reference>
<keyword evidence="1" id="KW-1133">Transmembrane helix</keyword>
<comment type="caution">
    <text evidence="3">The sequence shown here is derived from an EMBL/GenBank/DDBJ whole genome shotgun (WGS) entry which is preliminary data.</text>
</comment>
<keyword evidence="1" id="KW-0472">Membrane</keyword>
<evidence type="ECO:0000313" key="4">
    <source>
        <dbReference type="Proteomes" id="UP001205890"/>
    </source>
</evidence>
<dbReference type="PANTHER" id="PTHR14969">
    <property type="entry name" value="SPHINGOSINE-1-PHOSPHATE PHOSPHOHYDROLASE"/>
    <property type="match status" value="1"/>
</dbReference>
<feature type="transmembrane region" description="Helical" evidence="1">
    <location>
        <begin position="198"/>
        <end position="217"/>
    </location>
</feature>
<gene>
    <name evidence="3" type="ORF">NK718_10390</name>
</gene>
<dbReference type="Proteomes" id="UP001205890">
    <property type="component" value="Unassembled WGS sequence"/>
</dbReference>
<feature type="transmembrane region" description="Helical" evidence="1">
    <location>
        <begin position="100"/>
        <end position="121"/>
    </location>
</feature>
<dbReference type="InterPro" id="IPR036938">
    <property type="entry name" value="PAP2/HPO_sf"/>
</dbReference>
<dbReference type="CDD" id="cd03392">
    <property type="entry name" value="PAP2_like_2"/>
    <property type="match status" value="1"/>
</dbReference>
<dbReference type="Gene3D" id="1.20.144.10">
    <property type="entry name" value="Phosphatidic acid phosphatase type 2/haloperoxidase"/>
    <property type="match status" value="2"/>
</dbReference>
<dbReference type="Pfam" id="PF01569">
    <property type="entry name" value="PAP2"/>
    <property type="match status" value="1"/>
</dbReference>
<dbReference type="SMART" id="SM00014">
    <property type="entry name" value="acidPPc"/>
    <property type="match status" value="1"/>
</dbReference>
<dbReference type="RefSeq" id="WP_254741443.1">
    <property type="nucleotide sequence ID" value="NZ_JANCLU010000008.1"/>
</dbReference>
<evidence type="ECO:0000313" key="3">
    <source>
        <dbReference type="EMBL" id="MCP8938924.1"/>
    </source>
</evidence>
<protein>
    <submittedName>
        <fullName evidence="3">Phosphatase PAP2 family protein</fullName>
    </submittedName>
</protein>
<feature type="transmembrane region" description="Helical" evidence="1">
    <location>
        <begin position="171"/>
        <end position="192"/>
    </location>
</feature>
<dbReference type="EMBL" id="JANCLU010000008">
    <property type="protein sequence ID" value="MCP8938924.1"/>
    <property type="molecule type" value="Genomic_DNA"/>
</dbReference>
<keyword evidence="4" id="KW-1185">Reference proteome</keyword>
<feature type="domain" description="Phosphatidic acid phosphatase type 2/haloperoxidase" evidence="2">
    <location>
        <begin position="99"/>
        <end position="213"/>
    </location>
</feature>
<dbReference type="SUPFAM" id="SSF48317">
    <property type="entry name" value="Acid phosphatase/Vanadium-dependent haloperoxidase"/>
    <property type="match status" value="1"/>
</dbReference>
<feature type="transmembrane region" description="Helical" evidence="1">
    <location>
        <begin position="141"/>
        <end position="159"/>
    </location>
</feature>
<evidence type="ECO:0000259" key="2">
    <source>
        <dbReference type="SMART" id="SM00014"/>
    </source>
</evidence>